<dbReference type="SUPFAM" id="SSF52540">
    <property type="entry name" value="P-loop containing nucleoside triphosphate hydrolases"/>
    <property type="match status" value="1"/>
</dbReference>
<dbReference type="PANTHER" id="PTHR12788:SF10">
    <property type="entry name" value="PROTEIN-TYROSINE SULFOTRANSFERASE"/>
    <property type="match status" value="1"/>
</dbReference>
<dbReference type="InterPro" id="IPR011990">
    <property type="entry name" value="TPR-like_helical_dom_sf"/>
</dbReference>
<proteinExistence type="predicted"/>
<evidence type="ECO:0000313" key="2">
    <source>
        <dbReference type="EMBL" id="RDH81013.1"/>
    </source>
</evidence>
<dbReference type="Gene3D" id="3.40.50.300">
    <property type="entry name" value="P-loop containing nucleotide triphosphate hydrolases"/>
    <property type="match status" value="1"/>
</dbReference>
<comment type="caution">
    <text evidence="2">The sequence shown here is derived from an EMBL/GenBank/DDBJ whole genome shotgun (WGS) entry which is preliminary data.</text>
</comment>
<keyword evidence="1" id="KW-0808">Transferase</keyword>
<accession>A0A370D7U6</accession>
<organism evidence="2 3">
    <name type="scientific">endosymbiont of Galathealinum brachiosum</name>
    <dbReference type="NCBI Taxonomy" id="2200906"/>
    <lineage>
        <taxon>Bacteria</taxon>
        <taxon>Pseudomonadati</taxon>
        <taxon>Pseudomonadota</taxon>
        <taxon>Gammaproteobacteria</taxon>
        <taxon>sulfur-oxidizing symbionts</taxon>
    </lineage>
</organism>
<dbReference type="InterPro" id="IPR026634">
    <property type="entry name" value="TPST-like"/>
</dbReference>
<dbReference type="Proteomes" id="UP000254266">
    <property type="component" value="Unassembled WGS sequence"/>
</dbReference>
<evidence type="ECO:0008006" key="4">
    <source>
        <dbReference type="Google" id="ProtNLM"/>
    </source>
</evidence>
<name>A0A370D7U6_9GAMM</name>
<sequence length="481" mass="55582">MEKIESLYKSALHLISTGDFAGAKLKLLLLLKKSPAYAPAYYQMALINLHQDDDKQAIANLIKCIDININTSNAALLLAETQLRNSQLTEALATYTKTALLKDFKQEAISGQAKSLRLLDRTQEAYDLIQQEVDITDHPSLILAFSEICIELKCYSEATDKIERLLSKENMSDIEVKKNLLHTLGKLYDKEKKYKESFKAHKDANNLTPHLYLPNNFNQLTFRIQNTYSEDFINHFPKSNNKSKHQPIFIVGMPRSGTSLLEQILCSHSEIYGAGERNEVQQAISFMCKGGYPEKMQAITSAQLDQATKFYTNSVCSKRHKYTIDKMPHNYLHIGAILQLFPESKIINITRDPIDNCLSIYFQYFNSSHRYATKLDNIAHHYSRYNMLVSYWKQLFPDNLINIKYENIINNTESEIKSLLNHLSLEWEDGCLEHYKNKRHVKTASQQQVNQPIYNESVSRWKNYEDDIQPLLTQLKSYDLI</sequence>
<dbReference type="Pfam" id="PF13469">
    <property type="entry name" value="Sulfotransfer_3"/>
    <property type="match status" value="1"/>
</dbReference>
<reference evidence="2 3" key="1">
    <citation type="journal article" date="2018" name="ISME J.">
        <title>Endosymbiont genomes yield clues of tubeworm success.</title>
        <authorList>
            <person name="Li Y."/>
            <person name="Liles M.R."/>
            <person name="Halanych K.M."/>
        </authorList>
    </citation>
    <scope>NUCLEOTIDE SEQUENCE [LARGE SCALE GENOMIC DNA]</scope>
    <source>
        <strain evidence="2">A1464</strain>
    </source>
</reference>
<protein>
    <recommendedName>
        <fullName evidence="4">Sulfotransferase family protein</fullName>
    </recommendedName>
</protein>
<dbReference type="SUPFAM" id="SSF48452">
    <property type="entry name" value="TPR-like"/>
    <property type="match status" value="1"/>
</dbReference>
<dbReference type="GO" id="GO:0008476">
    <property type="term" value="F:protein-tyrosine sulfotransferase activity"/>
    <property type="evidence" value="ECO:0007669"/>
    <property type="project" value="InterPro"/>
</dbReference>
<evidence type="ECO:0000256" key="1">
    <source>
        <dbReference type="ARBA" id="ARBA00022679"/>
    </source>
</evidence>
<dbReference type="InterPro" id="IPR027417">
    <property type="entry name" value="P-loop_NTPase"/>
</dbReference>
<evidence type="ECO:0000313" key="3">
    <source>
        <dbReference type="Proteomes" id="UP000254266"/>
    </source>
</evidence>
<keyword evidence="3" id="KW-1185">Reference proteome</keyword>
<dbReference type="PANTHER" id="PTHR12788">
    <property type="entry name" value="PROTEIN-TYROSINE SULFOTRANSFERASE 2"/>
    <property type="match status" value="1"/>
</dbReference>
<dbReference type="AlphaFoldDB" id="A0A370D7U6"/>
<dbReference type="EMBL" id="QFXC01000013">
    <property type="protein sequence ID" value="RDH81013.1"/>
    <property type="molecule type" value="Genomic_DNA"/>
</dbReference>
<dbReference type="Gene3D" id="1.25.40.10">
    <property type="entry name" value="Tetratricopeptide repeat domain"/>
    <property type="match status" value="2"/>
</dbReference>
<gene>
    <name evidence="2" type="ORF">DIZ80_12885</name>
</gene>